<reference evidence="2 3" key="1">
    <citation type="submission" date="2023-09" db="EMBL/GenBank/DDBJ databases">
        <title>Multi-omics analysis of a traditional fermented food reveals byproduct-associated fungal strains for waste-to-food upcycling.</title>
        <authorList>
            <consortium name="Lawrence Berkeley National Laboratory"/>
            <person name="Rekdal V.M."/>
            <person name="Villalobos-Escobedo J.M."/>
            <person name="Rodriguez-Valeron N."/>
            <person name="Garcia M.O."/>
            <person name="Vasquez D.P."/>
            <person name="Damayanti I."/>
            <person name="Sorensen P.M."/>
            <person name="Baidoo E.E."/>
            <person name="De Carvalho A.C."/>
            <person name="Riley R."/>
            <person name="Lipzen A."/>
            <person name="He G."/>
            <person name="Yan M."/>
            <person name="Haridas S."/>
            <person name="Daum C."/>
            <person name="Yoshinaga Y."/>
            <person name="Ng V."/>
            <person name="Grigoriev I.V."/>
            <person name="Munk R."/>
            <person name="Nuraida L."/>
            <person name="Wijaya C.H."/>
            <person name="Morales P.-C."/>
            <person name="Keasling J.D."/>
        </authorList>
    </citation>
    <scope>NUCLEOTIDE SEQUENCE [LARGE SCALE GENOMIC DNA]</scope>
    <source>
        <strain evidence="2 3">FGSC 2613</strain>
    </source>
</reference>
<name>A0ABR3DAM3_NEUIN</name>
<sequence length="169" mass="18653">MARDLNLKPMTGARIRKLVLRPTSKFLAAKHRPRTLVRSESDDRVFAHADWKIVTTHSIAGIINTSKQMQGSNRSTSKPAAVALHHDFPSCLNRATTRRTVHLRVAVLAAPPFLWSTSARFQKEDCRDGSNGSSSTSSLTNAGPSSDGQFWNSTQRLAKEYRTEGAAYS</sequence>
<feature type="compositionally biased region" description="Low complexity" evidence="1">
    <location>
        <begin position="129"/>
        <end position="146"/>
    </location>
</feature>
<organism evidence="2 3">
    <name type="scientific">Neurospora intermedia</name>
    <dbReference type="NCBI Taxonomy" id="5142"/>
    <lineage>
        <taxon>Eukaryota</taxon>
        <taxon>Fungi</taxon>
        <taxon>Dikarya</taxon>
        <taxon>Ascomycota</taxon>
        <taxon>Pezizomycotina</taxon>
        <taxon>Sordariomycetes</taxon>
        <taxon>Sordariomycetidae</taxon>
        <taxon>Sordariales</taxon>
        <taxon>Sordariaceae</taxon>
        <taxon>Neurospora</taxon>
    </lineage>
</organism>
<feature type="region of interest" description="Disordered" evidence="1">
    <location>
        <begin position="125"/>
        <end position="155"/>
    </location>
</feature>
<gene>
    <name evidence="2" type="ORF">QR685DRAFT_572697</name>
</gene>
<dbReference type="Proteomes" id="UP001451303">
    <property type="component" value="Unassembled WGS sequence"/>
</dbReference>
<accession>A0ABR3DAM3</accession>
<protein>
    <submittedName>
        <fullName evidence="2">Uncharacterized protein</fullName>
    </submittedName>
</protein>
<evidence type="ECO:0000313" key="2">
    <source>
        <dbReference type="EMBL" id="KAL0469735.1"/>
    </source>
</evidence>
<dbReference type="EMBL" id="JAVLET010000005">
    <property type="protein sequence ID" value="KAL0469735.1"/>
    <property type="molecule type" value="Genomic_DNA"/>
</dbReference>
<keyword evidence="3" id="KW-1185">Reference proteome</keyword>
<comment type="caution">
    <text evidence="2">The sequence shown here is derived from an EMBL/GenBank/DDBJ whole genome shotgun (WGS) entry which is preliminary data.</text>
</comment>
<evidence type="ECO:0000313" key="3">
    <source>
        <dbReference type="Proteomes" id="UP001451303"/>
    </source>
</evidence>
<evidence type="ECO:0000256" key="1">
    <source>
        <dbReference type="SAM" id="MobiDB-lite"/>
    </source>
</evidence>
<proteinExistence type="predicted"/>